<organism evidence="1 2">
    <name type="scientific">Mycolicibacterium komossense</name>
    <dbReference type="NCBI Taxonomy" id="1779"/>
    <lineage>
        <taxon>Bacteria</taxon>
        <taxon>Bacillati</taxon>
        <taxon>Actinomycetota</taxon>
        <taxon>Actinomycetes</taxon>
        <taxon>Mycobacteriales</taxon>
        <taxon>Mycobacteriaceae</taxon>
        <taxon>Mycolicibacterium</taxon>
    </lineage>
</organism>
<dbReference type="InterPro" id="IPR010310">
    <property type="entry name" value="T7SS_ESAT-6-like"/>
</dbReference>
<protein>
    <submittedName>
        <fullName evidence="1">WXG100 family type VII secretion target</fullName>
    </submittedName>
</protein>
<evidence type="ECO:0000313" key="1">
    <source>
        <dbReference type="EMBL" id="MCV7226208.1"/>
    </source>
</evidence>
<proteinExistence type="predicted"/>
<dbReference type="RefSeq" id="WP_264067036.1">
    <property type="nucleotide sequence ID" value="NZ_JACKTY010000020.1"/>
</dbReference>
<dbReference type="InterPro" id="IPR036689">
    <property type="entry name" value="ESAT-6-like_sf"/>
</dbReference>
<dbReference type="Gene3D" id="1.10.287.1060">
    <property type="entry name" value="ESAT-6-like"/>
    <property type="match status" value="1"/>
</dbReference>
<reference evidence="1 2" key="1">
    <citation type="journal article" date="2022" name="BMC Genomics">
        <title>Comparative genome analysis of mycobacteria focusing on tRNA and non-coding RNA.</title>
        <authorList>
            <person name="Behra P.R.K."/>
            <person name="Pettersson B.M.F."/>
            <person name="Ramesh M."/>
            <person name="Das S."/>
            <person name="Dasgupta S."/>
            <person name="Kirsebom L.A."/>
        </authorList>
    </citation>
    <scope>NUCLEOTIDE SEQUENCE [LARGE SCALE GENOMIC DNA]</scope>
    <source>
        <strain evidence="1 2">DSM 44078</strain>
    </source>
</reference>
<dbReference type="Pfam" id="PF06013">
    <property type="entry name" value="WXG100"/>
    <property type="match status" value="1"/>
</dbReference>
<name>A0ABT3C9S7_9MYCO</name>
<dbReference type="EMBL" id="JACKTY010000020">
    <property type="protein sequence ID" value="MCV7226208.1"/>
    <property type="molecule type" value="Genomic_DNA"/>
</dbReference>
<keyword evidence="2" id="KW-1185">Reference proteome</keyword>
<accession>A0ABT3C9S7</accession>
<dbReference type="Proteomes" id="UP001526201">
    <property type="component" value="Unassembled WGS sequence"/>
</dbReference>
<gene>
    <name evidence="1" type="ORF">H7J73_09205</name>
</gene>
<sequence>MSILYNHGEVDGLSNTVGQSAQTLHGLHDEVKNQTDAIAEFFTGTAASAFRENQLLMLSGFQDLIQVMASHGQAIGSANMSSISTDQQMAQGFGG</sequence>
<evidence type="ECO:0000313" key="2">
    <source>
        <dbReference type="Proteomes" id="UP001526201"/>
    </source>
</evidence>
<dbReference type="SUPFAM" id="SSF140453">
    <property type="entry name" value="EsxAB dimer-like"/>
    <property type="match status" value="1"/>
</dbReference>
<comment type="caution">
    <text evidence="1">The sequence shown here is derived from an EMBL/GenBank/DDBJ whole genome shotgun (WGS) entry which is preliminary data.</text>
</comment>